<feature type="compositionally biased region" description="Basic and acidic residues" evidence="6">
    <location>
        <begin position="371"/>
        <end position="381"/>
    </location>
</feature>
<dbReference type="InterPro" id="IPR042946">
    <property type="entry name" value="CMBL"/>
</dbReference>
<feature type="region of interest" description="Disordered" evidence="6">
    <location>
        <begin position="243"/>
        <end position="381"/>
    </location>
</feature>
<evidence type="ECO:0000256" key="2">
    <source>
        <dbReference type="ARBA" id="ARBA00008456"/>
    </source>
</evidence>
<evidence type="ECO:0000259" key="7">
    <source>
        <dbReference type="Pfam" id="PF01738"/>
    </source>
</evidence>
<organism evidence="8">
    <name type="scientific">Chromera velia CCMP2878</name>
    <dbReference type="NCBI Taxonomy" id="1169474"/>
    <lineage>
        <taxon>Eukaryota</taxon>
        <taxon>Sar</taxon>
        <taxon>Alveolata</taxon>
        <taxon>Colpodellida</taxon>
        <taxon>Chromeraceae</taxon>
        <taxon>Chromera</taxon>
    </lineage>
</organism>
<evidence type="ECO:0000256" key="6">
    <source>
        <dbReference type="SAM" id="MobiDB-lite"/>
    </source>
</evidence>
<dbReference type="VEuPathDB" id="CryptoDB:Cvel_29303"/>
<dbReference type="Gene3D" id="3.40.50.1820">
    <property type="entry name" value="alpha/beta hydrolase"/>
    <property type="match status" value="1"/>
</dbReference>
<dbReference type="AlphaFoldDB" id="A0A0G4HN02"/>
<feature type="compositionally biased region" description="Basic and acidic residues" evidence="6">
    <location>
        <begin position="346"/>
        <end position="357"/>
    </location>
</feature>
<dbReference type="Pfam" id="PF01738">
    <property type="entry name" value="DLH"/>
    <property type="match status" value="1"/>
</dbReference>
<evidence type="ECO:0000256" key="4">
    <source>
        <dbReference type="ARBA" id="ARBA00022490"/>
    </source>
</evidence>
<evidence type="ECO:0000256" key="5">
    <source>
        <dbReference type="ARBA" id="ARBA00022801"/>
    </source>
</evidence>
<dbReference type="EMBL" id="CDMZ01003215">
    <property type="protein sequence ID" value="CEM45542.1"/>
    <property type="molecule type" value="Genomic_DNA"/>
</dbReference>
<sequence length="754" mass="85050">MEAALQVFSSVLPNTKVAEMKEYDLPSVSIPGNLVDSQLQARRKAQTTLHYFEKSLGELSLDARGNAELVRILWHFSDERLAEELKTRGVGFDPKSKAGNVATLGLIMKVENYLEDYRRRHGKVPNVPKFAAEPNSTVVMSDKQGNKRKMRVEKDMWVDIDRPEGGESFSWASDFYSRFDLLEDIQKGDIQDPKLFDELFREVVQVEFDMTTPQEELRLSSQSLEEFSDQIEKLADTGEWEVISEEELKEELGEEEGDGDEEEEEDGQWPWGENMAERQEGGEKDEFREMVEKLFSEDPRVIEEAFEVGGGKGKRGDEEEGEEQDEEIDGDSAAVSSGGGDDDDMVSVKEGRGREGEPVEVQEDMETGKGGGEEKETERNTTRLAYERLLNSTRGGMFRIGKDGRIEIGPDGRLRKKKLDISRLSLQETHTIRAGLNRLAEFRYNLIDSDQRTEEGAKRYAFTEESINGQGAYSGDTFDAYLVAPVNALSAAEKKVHGFCTALVLLPDVYGYKDKNIRKIADRLSQICNTVVVIPDLFDGNPWKDSMARVVIEKMESDLKRQKGQTPTKADKMEIKRRVYEVWREQIDQSRVHAVIRSTASFLRRELPLDHLGLVGFSFGGGRALEASLCPLVAPSAVVAFYPTRYNMTHICEWAKAPTSLVFAGNDTIQGARPVDLEGLNYGLRQQNRVADLLCTVFRGQCHGFVHSPVLVRGSRENDMKLSGRRNRRETTASKILRAPAPPRFRFLRAFAPP</sequence>
<dbReference type="GO" id="GO:0016787">
    <property type="term" value="F:hydrolase activity"/>
    <property type="evidence" value="ECO:0007669"/>
    <property type="project" value="UniProtKB-KW"/>
</dbReference>
<dbReference type="PANTHER" id="PTHR46812:SF1">
    <property type="entry name" value="CARBOXYMETHYLENEBUTENOLIDASE HOMOLOG"/>
    <property type="match status" value="1"/>
</dbReference>
<dbReference type="PANTHER" id="PTHR46812">
    <property type="entry name" value="CARBOXYMETHYLENEBUTENOLIDASE HOMOLOG"/>
    <property type="match status" value="1"/>
</dbReference>
<dbReference type="InterPro" id="IPR002925">
    <property type="entry name" value="Dienelactn_hydro"/>
</dbReference>
<comment type="similarity">
    <text evidence="2">Belongs to the dienelactone hydrolase family.</text>
</comment>
<accession>A0A0G4HN02</accession>
<dbReference type="GO" id="GO:0005829">
    <property type="term" value="C:cytosol"/>
    <property type="evidence" value="ECO:0007669"/>
    <property type="project" value="UniProtKB-SubCell"/>
</dbReference>
<proteinExistence type="inferred from homology"/>
<evidence type="ECO:0000256" key="3">
    <source>
        <dbReference type="ARBA" id="ARBA00014180"/>
    </source>
</evidence>
<keyword evidence="5" id="KW-0378">Hydrolase</keyword>
<dbReference type="SUPFAM" id="SSF53474">
    <property type="entry name" value="alpha/beta-Hydrolases"/>
    <property type="match status" value="1"/>
</dbReference>
<dbReference type="InterPro" id="IPR029058">
    <property type="entry name" value="AB_hydrolase_fold"/>
</dbReference>
<comment type="subcellular location">
    <subcellularLocation>
        <location evidence="1">Cytoplasm</location>
        <location evidence="1">Cytosol</location>
    </subcellularLocation>
</comment>
<feature type="compositionally biased region" description="Basic and acidic residues" evidence="6">
    <location>
        <begin position="275"/>
        <end position="303"/>
    </location>
</feature>
<gene>
    <name evidence="8" type="ORF">Cvel_29303</name>
</gene>
<name>A0A0G4HN02_9ALVE</name>
<feature type="domain" description="Dienelactone hydrolase" evidence="7">
    <location>
        <begin position="499"/>
        <end position="707"/>
    </location>
</feature>
<feature type="compositionally biased region" description="Acidic residues" evidence="6">
    <location>
        <begin position="243"/>
        <end position="267"/>
    </location>
</feature>
<reference evidence="8" key="1">
    <citation type="submission" date="2014-11" db="EMBL/GenBank/DDBJ databases">
        <authorList>
            <person name="Otto D Thomas"/>
            <person name="Naeem Raeece"/>
        </authorList>
    </citation>
    <scope>NUCLEOTIDE SEQUENCE</scope>
</reference>
<keyword evidence="4" id="KW-0963">Cytoplasm</keyword>
<feature type="compositionally biased region" description="Acidic residues" evidence="6">
    <location>
        <begin position="318"/>
        <end position="330"/>
    </location>
</feature>
<evidence type="ECO:0000313" key="8">
    <source>
        <dbReference type="EMBL" id="CEM45542.1"/>
    </source>
</evidence>
<evidence type="ECO:0000256" key="1">
    <source>
        <dbReference type="ARBA" id="ARBA00004514"/>
    </source>
</evidence>
<protein>
    <recommendedName>
        <fullName evidence="3">Carboxymethylenebutenolidase homolog</fullName>
    </recommendedName>
</protein>